<dbReference type="RefSeq" id="WP_203693335.1">
    <property type="nucleotide sequence ID" value="NZ_BAAALC010000041.1"/>
</dbReference>
<evidence type="ECO:0000313" key="2">
    <source>
        <dbReference type="Proteomes" id="UP000630887"/>
    </source>
</evidence>
<protein>
    <submittedName>
        <fullName evidence="1">Uncharacterized protein</fullName>
    </submittedName>
</protein>
<dbReference type="Proteomes" id="UP000630887">
    <property type="component" value="Unassembled WGS sequence"/>
</dbReference>
<dbReference type="EMBL" id="BONI01000029">
    <property type="protein sequence ID" value="GIG06978.1"/>
    <property type="molecule type" value="Genomic_DNA"/>
</dbReference>
<gene>
    <name evidence="1" type="ORF">Cco03nite_36780</name>
</gene>
<dbReference type="AlphaFoldDB" id="A0A8J3P830"/>
<accession>A0A8J3P830</accession>
<proteinExistence type="predicted"/>
<sequence>MLDEQSAIAAAARYLARQIPSGVGEIRVWPERAFLDGHRLIVPYNTVDLIDHGIEDAELGGNGPICVDLRSGDCDFLSWEAIWEYKDRGFVV</sequence>
<evidence type="ECO:0000313" key="1">
    <source>
        <dbReference type="EMBL" id="GIG06978.1"/>
    </source>
</evidence>
<keyword evidence="2" id="KW-1185">Reference proteome</keyword>
<comment type="caution">
    <text evidence="1">The sequence shown here is derived from an EMBL/GenBank/DDBJ whole genome shotgun (WGS) entry which is preliminary data.</text>
</comment>
<reference evidence="1 2" key="1">
    <citation type="submission" date="2021-01" db="EMBL/GenBank/DDBJ databases">
        <title>Whole genome shotgun sequence of Catellatospora coxensis NBRC 107359.</title>
        <authorList>
            <person name="Komaki H."/>
            <person name="Tamura T."/>
        </authorList>
    </citation>
    <scope>NUCLEOTIDE SEQUENCE [LARGE SCALE GENOMIC DNA]</scope>
    <source>
        <strain evidence="1 2">NBRC 107359</strain>
    </source>
</reference>
<name>A0A8J3P830_9ACTN</name>
<organism evidence="1 2">
    <name type="scientific">Catellatospora coxensis</name>
    <dbReference type="NCBI Taxonomy" id="310354"/>
    <lineage>
        <taxon>Bacteria</taxon>
        <taxon>Bacillati</taxon>
        <taxon>Actinomycetota</taxon>
        <taxon>Actinomycetes</taxon>
        <taxon>Micromonosporales</taxon>
        <taxon>Micromonosporaceae</taxon>
        <taxon>Catellatospora</taxon>
    </lineage>
</organism>